<dbReference type="EMBL" id="BKCP01005183">
    <property type="protein sequence ID" value="GER36453.1"/>
    <property type="molecule type" value="Genomic_DNA"/>
</dbReference>
<gene>
    <name evidence="7" type="ORF">STAS_12787</name>
</gene>
<dbReference type="GO" id="GO:0000977">
    <property type="term" value="F:RNA polymerase II transcription regulatory region sequence-specific DNA binding"/>
    <property type="evidence" value="ECO:0007669"/>
    <property type="project" value="TreeGrafter"/>
</dbReference>
<dbReference type="Proteomes" id="UP000325081">
    <property type="component" value="Unassembled WGS sequence"/>
</dbReference>
<organism evidence="7 8">
    <name type="scientific">Striga asiatica</name>
    <name type="common">Asiatic witchweed</name>
    <name type="synonym">Buchnera asiatica</name>
    <dbReference type="NCBI Taxonomy" id="4170"/>
    <lineage>
        <taxon>Eukaryota</taxon>
        <taxon>Viridiplantae</taxon>
        <taxon>Streptophyta</taxon>
        <taxon>Embryophyta</taxon>
        <taxon>Tracheophyta</taxon>
        <taxon>Spermatophyta</taxon>
        <taxon>Magnoliopsida</taxon>
        <taxon>eudicotyledons</taxon>
        <taxon>Gunneridae</taxon>
        <taxon>Pentapetalae</taxon>
        <taxon>asterids</taxon>
        <taxon>lamiids</taxon>
        <taxon>Lamiales</taxon>
        <taxon>Orobanchaceae</taxon>
        <taxon>Buchnereae</taxon>
        <taxon>Striga</taxon>
    </lineage>
</organism>
<evidence type="ECO:0000256" key="4">
    <source>
        <dbReference type="ARBA" id="ARBA00023242"/>
    </source>
</evidence>
<keyword evidence="4" id="KW-0539">Nucleus</keyword>
<accession>A0A5A7PUB3</accession>
<proteinExistence type="predicted"/>
<comment type="subcellular location">
    <subcellularLocation>
        <location evidence="1">Nucleus</location>
    </subcellularLocation>
</comment>
<dbReference type="GO" id="GO:0000981">
    <property type="term" value="F:DNA-binding transcription factor activity, RNA polymerase II-specific"/>
    <property type="evidence" value="ECO:0007669"/>
    <property type="project" value="TreeGrafter"/>
</dbReference>
<dbReference type="SUPFAM" id="SSF47459">
    <property type="entry name" value="HLH, helix-loop-helix DNA-binding domain"/>
    <property type="match status" value="1"/>
</dbReference>
<dbReference type="OrthoDB" id="906220at2759"/>
<evidence type="ECO:0000313" key="8">
    <source>
        <dbReference type="Proteomes" id="UP000325081"/>
    </source>
</evidence>
<keyword evidence="2" id="KW-0805">Transcription regulation</keyword>
<dbReference type="InterPro" id="IPR015660">
    <property type="entry name" value="MASH1/Ascl1a-like"/>
</dbReference>
<dbReference type="InterPro" id="IPR011598">
    <property type="entry name" value="bHLH_dom"/>
</dbReference>
<evidence type="ECO:0000313" key="7">
    <source>
        <dbReference type="EMBL" id="GER36453.1"/>
    </source>
</evidence>
<dbReference type="GO" id="GO:0046983">
    <property type="term" value="F:protein dimerization activity"/>
    <property type="evidence" value="ECO:0007669"/>
    <property type="project" value="InterPro"/>
</dbReference>
<protein>
    <submittedName>
        <fullName evidence="7">Basic helix-loop-helix (BHLH) DNA-bindingsuperfamily protein</fullName>
    </submittedName>
</protein>
<dbReference type="Gene3D" id="4.10.280.10">
    <property type="entry name" value="Helix-loop-helix DNA-binding domain"/>
    <property type="match status" value="1"/>
</dbReference>
<keyword evidence="7" id="KW-0238">DNA-binding</keyword>
<dbReference type="AlphaFoldDB" id="A0A5A7PUB3"/>
<keyword evidence="8" id="KW-1185">Reference proteome</keyword>
<evidence type="ECO:0000256" key="3">
    <source>
        <dbReference type="ARBA" id="ARBA00023163"/>
    </source>
</evidence>
<dbReference type="GO" id="GO:0090575">
    <property type="term" value="C:RNA polymerase II transcription regulator complex"/>
    <property type="evidence" value="ECO:0007669"/>
    <property type="project" value="TreeGrafter"/>
</dbReference>
<keyword evidence="5" id="KW-0175">Coiled coil</keyword>
<evidence type="ECO:0000256" key="2">
    <source>
        <dbReference type="ARBA" id="ARBA00023015"/>
    </source>
</evidence>
<comment type="caution">
    <text evidence="7">The sequence shown here is derived from an EMBL/GenBank/DDBJ whole genome shotgun (WGS) entry which is preliminary data.</text>
</comment>
<evidence type="ECO:0000259" key="6">
    <source>
        <dbReference type="PROSITE" id="PS50888"/>
    </source>
</evidence>
<name>A0A5A7PUB3_STRAF</name>
<dbReference type="PROSITE" id="PS50888">
    <property type="entry name" value="BHLH"/>
    <property type="match status" value="1"/>
</dbReference>
<dbReference type="PANTHER" id="PTHR13935:SF90">
    <property type="entry name" value="TRANSCRIPTION FACTOR BHLH162"/>
    <property type="match status" value="1"/>
</dbReference>
<reference evidence="8" key="1">
    <citation type="journal article" date="2019" name="Curr. Biol.">
        <title>Genome Sequence of Striga asiatica Provides Insight into the Evolution of Plant Parasitism.</title>
        <authorList>
            <person name="Yoshida S."/>
            <person name="Kim S."/>
            <person name="Wafula E.K."/>
            <person name="Tanskanen J."/>
            <person name="Kim Y.M."/>
            <person name="Honaas L."/>
            <person name="Yang Z."/>
            <person name="Spallek T."/>
            <person name="Conn C.E."/>
            <person name="Ichihashi Y."/>
            <person name="Cheong K."/>
            <person name="Cui S."/>
            <person name="Der J.P."/>
            <person name="Gundlach H."/>
            <person name="Jiao Y."/>
            <person name="Hori C."/>
            <person name="Ishida J.K."/>
            <person name="Kasahara H."/>
            <person name="Kiba T."/>
            <person name="Kim M.S."/>
            <person name="Koo N."/>
            <person name="Laohavisit A."/>
            <person name="Lee Y.H."/>
            <person name="Lumba S."/>
            <person name="McCourt P."/>
            <person name="Mortimer J.C."/>
            <person name="Mutuku J.M."/>
            <person name="Nomura T."/>
            <person name="Sasaki-Sekimoto Y."/>
            <person name="Seto Y."/>
            <person name="Wang Y."/>
            <person name="Wakatake T."/>
            <person name="Sakakibara H."/>
            <person name="Demura T."/>
            <person name="Yamaguchi S."/>
            <person name="Yoneyama K."/>
            <person name="Manabe R.I."/>
            <person name="Nelson D.C."/>
            <person name="Schulman A.H."/>
            <person name="Timko M.P."/>
            <person name="dePamphilis C.W."/>
            <person name="Choi D."/>
            <person name="Shirasu K."/>
        </authorList>
    </citation>
    <scope>NUCLEOTIDE SEQUENCE [LARGE SCALE GENOMIC DNA]</scope>
    <source>
        <strain evidence="8">cv. UVA1</strain>
    </source>
</reference>
<dbReference type="InterPro" id="IPR036638">
    <property type="entry name" value="HLH_DNA-bd_sf"/>
</dbReference>
<evidence type="ECO:0000256" key="5">
    <source>
        <dbReference type="SAM" id="Coils"/>
    </source>
</evidence>
<keyword evidence="3" id="KW-0804">Transcription</keyword>
<feature type="coiled-coil region" evidence="5">
    <location>
        <begin position="90"/>
        <end position="117"/>
    </location>
</feature>
<sequence>MSLYHSITHLFYAACYSFKPFTFPNFLLSFKSLKIEKNHTQMNPNHCYSKPDRKIIEKERRNVMKSLYSSLNSLVPNQSSRENFSIPGQLEGATNYIKKLQFNLEKLKQQKECLLRKDSANLSVWGGIDLPSIDVCVMGSALEVFLISGKNYQFKLSEIIRILHEEGAEVVSASFSVLDDAFLHTMHCKVDYGVSSQDDAAARLRDRLRNFVSIFR</sequence>
<feature type="domain" description="BHLH" evidence="6">
    <location>
        <begin position="48"/>
        <end position="100"/>
    </location>
</feature>
<evidence type="ECO:0000256" key="1">
    <source>
        <dbReference type="ARBA" id="ARBA00004123"/>
    </source>
</evidence>
<dbReference type="Pfam" id="PF00010">
    <property type="entry name" value="HLH"/>
    <property type="match status" value="1"/>
</dbReference>
<dbReference type="PANTHER" id="PTHR13935">
    <property type="entry name" value="ACHAETE-SCUTE TRANSCRIPTION FACTOR-RELATED"/>
    <property type="match status" value="1"/>
</dbReference>